<evidence type="ECO:0000313" key="6">
    <source>
        <dbReference type="EMBL" id="CAK7213991.1"/>
    </source>
</evidence>
<dbReference type="PANTHER" id="PTHR23416">
    <property type="entry name" value="SIALIC ACID SYNTHASE-RELATED"/>
    <property type="match status" value="1"/>
</dbReference>
<sequence>MDDTIEVRLPPSIQAAHDEGEYSLNRVSPKTAEPRTMPDVSAATRRERDIWGTSPLDRSPRRSPASGYPNLENPEDSTQKRKRSPSMEESPYRHESQRVRSHQHQQHQRSESDLPRILTATETAAAAIAAVSAVSAASGVSREKEPEPLRTSAESRDSYDLARGRDYTARSYVDEEHEQQHRREQQHREQQQREQQQREHQQREHHHVDKWISQTSRDDRQSGPAYDNAAYHRSSGSMQSPAEENSANDSRQREKSVPRASVSPQSEYGGNSPDDDERPAMYGSSYSPSTQKIGPPLQQTDPKRRKRNFSNRTKTGCLTCRKRKKKCDETKPECSNCVRGGFICAGYPPQKGHWGKPDPAKPTVQIESKDPTYVPPGAYGMPGPLNGLQGGTFHQQRRESLPLYRGQALRIEPPQGRLLLSDDDRPTASTLPSALTSADSHNKLSALSAFSAPANVFPTPISAATTTPFPDRTPKEYQRVPPLHDLKRGSDPETPQLLTPLPQINIHRTGTPPYRQPSPQQSQQLPQPQGLHHRQHSQNEPHRPHEHERDHEHSIQQHEHSMQHAPQNPHQSHQLPSPQQFHPQHQHPAHHPNQPMPEHRSQPPLHRQPRQGPLHQEPMSTDRQPRFLHQFSSQSHLPPQQQQQKPLENADIGPESREAEEARAASRRNVPFFSTVPGPRREMEEMHAGRPFYQFDNELVDARERCVAACWKFNNSTNPNIGVSQSERSRLFKEILQPRGSEIHGPAGAVGDQVVVDAPFHADYGYNISIGNAVHIGRNCHFSDAMPISVGHRVTIGPNVSFFTAAPSTDPMERDGVHSALQGRRITIEDDVFIGGNVTILAGVRIGKGAVVGAGSVVTSDLPGFTVSHGNPAVVRRGTNQA</sequence>
<evidence type="ECO:0000256" key="2">
    <source>
        <dbReference type="ARBA" id="ARBA00022679"/>
    </source>
</evidence>
<dbReference type="InterPro" id="IPR018357">
    <property type="entry name" value="Hexapep_transf_CS"/>
</dbReference>
<organism evidence="6 7">
    <name type="scientific">Sporothrix bragantina</name>
    <dbReference type="NCBI Taxonomy" id="671064"/>
    <lineage>
        <taxon>Eukaryota</taxon>
        <taxon>Fungi</taxon>
        <taxon>Dikarya</taxon>
        <taxon>Ascomycota</taxon>
        <taxon>Pezizomycotina</taxon>
        <taxon>Sordariomycetes</taxon>
        <taxon>Sordariomycetidae</taxon>
        <taxon>Ophiostomatales</taxon>
        <taxon>Ophiostomataceae</taxon>
        <taxon>Sporothrix</taxon>
    </lineage>
</organism>
<feature type="compositionally biased region" description="Polar residues" evidence="4">
    <location>
        <begin position="284"/>
        <end position="300"/>
    </location>
</feature>
<feature type="compositionally biased region" description="Basic and acidic residues" evidence="4">
    <location>
        <begin position="141"/>
        <end position="221"/>
    </location>
</feature>
<dbReference type="InterPro" id="IPR051159">
    <property type="entry name" value="Hexapeptide_acetyltransf"/>
</dbReference>
<keyword evidence="7" id="KW-1185">Reference proteome</keyword>
<feature type="compositionally biased region" description="Basic and acidic residues" evidence="4">
    <location>
        <begin position="537"/>
        <end position="562"/>
    </location>
</feature>
<dbReference type="PROSITE" id="PS00463">
    <property type="entry name" value="ZN2_CY6_FUNGAL_1"/>
    <property type="match status" value="1"/>
</dbReference>
<gene>
    <name evidence="6" type="ORF">SBRCBS47491_001988</name>
</gene>
<name>A0ABP0B374_9PEZI</name>
<dbReference type="SMART" id="SM01266">
    <property type="entry name" value="Mac"/>
    <property type="match status" value="1"/>
</dbReference>
<dbReference type="Gene3D" id="2.160.10.10">
    <property type="entry name" value="Hexapeptide repeat proteins"/>
    <property type="match status" value="1"/>
</dbReference>
<dbReference type="Gene3D" id="4.10.240.10">
    <property type="entry name" value="Zn(2)-C6 fungal-type DNA-binding domain"/>
    <property type="match status" value="1"/>
</dbReference>
<dbReference type="InterPro" id="IPR001138">
    <property type="entry name" value="Zn2Cys6_DnaBD"/>
</dbReference>
<comment type="similarity">
    <text evidence="1">Belongs to the transferase hexapeptide repeat family.</text>
</comment>
<dbReference type="InterPro" id="IPR011004">
    <property type="entry name" value="Trimer_LpxA-like_sf"/>
</dbReference>
<evidence type="ECO:0000256" key="3">
    <source>
        <dbReference type="ARBA" id="ARBA00023242"/>
    </source>
</evidence>
<feature type="region of interest" description="Disordered" evidence="4">
    <location>
        <begin position="457"/>
        <end position="677"/>
    </location>
</feature>
<keyword evidence="3" id="KW-0539">Nucleus</keyword>
<feature type="region of interest" description="Disordered" evidence="4">
    <location>
        <begin position="132"/>
        <end position="310"/>
    </location>
</feature>
<dbReference type="CDD" id="cd00067">
    <property type="entry name" value="GAL4"/>
    <property type="match status" value="1"/>
</dbReference>
<reference evidence="6 7" key="1">
    <citation type="submission" date="2024-01" db="EMBL/GenBank/DDBJ databases">
        <authorList>
            <person name="Allen C."/>
            <person name="Tagirdzhanova G."/>
        </authorList>
    </citation>
    <scope>NUCLEOTIDE SEQUENCE [LARGE SCALE GENOMIC DNA]</scope>
</reference>
<feature type="domain" description="Zn(2)-C6 fungal-type" evidence="5">
    <location>
        <begin position="316"/>
        <end position="344"/>
    </location>
</feature>
<feature type="compositionally biased region" description="Basic and acidic residues" evidence="4">
    <location>
        <begin position="654"/>
        <end position="664"/>
    </location>
</feature>
<feature type="compositionally biased region" description="Polar residues" evidence="4">
    <location>
        <begin position="427"/>
        <end position="439"/>
    </location>
</feature>
<dbReference type="Pfam" id="PF14602">
    <property type="entry name" value="Hexapep_2"/>
    <property type="match status" value="1"/>
</dbReference>
<comment type="caution">
    <text evidence="6">The sequence shown here is derived from an EMBL/GenBank/DDBJ whole genome shotgun (WGS) entry which is preliminary data.</text>
</comment>
<feature type="compositionally biased region" description="Low complexity" evidence="4">
    <location>
        <begin position="566"/>
        <end position="583"/>
    </location>
</feature>
<dbReference type="PROSITE" id="PS50048">
    <property type="entry name" value="ZN2_CY6_FUNGAL_2"/>
    <property type="match status" value="1"/>
</dbReference>
<evidence type="ECO:0000256" key="4">
    <source>
        <dbReference type="SAM" id="MobiDB-lite"/>
    </source>
</evidence>
<dbReference type="SMART" id="SM00066">
    <property type="entry name" value="GAL4"/>
    <property type="match status" value="1"/>
</dbReference>
<dbReference type="PANTHER" id="PTHR23416:SF76">
    <property type="entry name" value="ZN(II)2CYS6 TRANSCRIPTION FACTOR (EUROFUNG)"/>
    <property type="match status" value="1"/>
</dbReference>
<dbReference type="Proteomes" id="UP001642406">
    <property type="component" value="Unassembled WGS sequence"/>
</dbReference>
<feature type="compositionally biased region" description="Basic and acidic residues" evidence="4">
    <location>
        <begin position="472"/>
        <end position="491"/>
    </location>
</feature>
<evidence type="ECO:0000256" key="1">
    <source>
        <dbReference type="ARBA" id="ARBA00007274"/>
    </source>
</evidence>
<dbReference type="SUPFAM" id="SSF51161">
    <property type="entry name" value="Trimeric LpxA-like enzymes"/>
    <property type="match status" value="1"/>
</dbReference>
<feature type="compositionally biased region" description="Low complexity" evidence="4">
    <location>
        <begin position="494"/>
        <end position="503"/>
    </location>
</feature>
<dbReference type="CDD" id="cd03357">
    <property type="entry name" value="LbH_MAT_GAT"/>
    <property type="match status" value="1"/>
</dbReference>
<feature type="compositionally biased region" description="Polar residues" evidence="4">
    <location>
        <begin position="234"/>
        <end position="249"/>
    </location>
</feature>
<feature type="region of interest" description="Disordered" evidence="4">
    <location>
        <begin position="1"/>
        <end position="118"/>
    </location>
</feature>
<accession>A0ABP0B374</accession>
<dbReference type="EMBL" id="CAWUHC010000011">
    <property type="protein sequence ID" value="CAK7213991.1"/>
    <property type="molecule type" value="Genomic_DNA"/>
</dbReference>
<dbReference type="InterPro" id="IPR036864">
    <property type="entry name" value="Zn2-C6_fun-type_DNA-bd_sf"/>
</dbReference>
<dbReference type="SUPFAM" id="SSF57701">
    <property type="entry name" value="Zn2/Cys6 DNA-binding domain"/>
    <property type="match status" value="1"/>
</dbReference>
<keyword evidence="2" id="KW-0808">Transferase</keyword>
<feature type="region of interest" description="Disordered" evidence="4">
    <location>
        <begin position="416"/>
        <end position="439"/>
    </location>
</feature>
<evidence type="ECO:0000259" key="5">
    <source>
        <dbReference type="PROSITE" id="PS50048"/>
    </source>
</evidence>
<dbReference type="Pfam" id="PF00172">
    <property type="entry name" value="Zn_clus"/>
    <property type="match status" value="1"/>
</dbReference>
<evidence type="ECO:0000313" key="7">
    <source>
        <dbReference type="Proteomes" id="UP001642406"/>
    </source>
</evidence>
<protein>
    <recommendedName>
        <fullName evidence="5">Zn(2)-C6 fungal-type domain-containing protein</fullName>
    </recommendedName>
</protein>
<proteinExistence type="inferred from homology"/>
<dbReference type="InterPro" id="IPR001451">
    <property type="entry name" value="Hexapep"/>
</dbReference>
<dbReference type="InterPro" id="IPR024688">
    <property type="entry name" value="Mac_dom"/>
</dbReference>
<dbReference type="Pfam" id="PF12464">
    <property type="entry name" value="Mac"/>
    <property type="match status" value="1"/>
</dbReference>
<feature type="compositionally biased region" description="Low complexity" evidence="4">
    <location>
        <begin position="517"/>
        <end position="530"/>
    </location>
</feature>
<feature type="compositionally biased region" description="Low complexity" evidence="4">
    <location>
        <begin position="630"/>
        <end position="646"/>
    </location>
</feature>
<dbReference type="PROSITE" id="PS00101">
    <property type="entry name" value="HEXAPEP_TRANSFERASES"/>
    <property type="match status" value="1"/>
</dbReference>